<protein>
    <submittedName>
        <fullName evidence="4">Uncharacterized protein</fullName>
    </submittedName>
</protein>
<sequence length="464" mass="51612">MANKADKLEEAAMSGDLNKLYETIKEDAHILEKVDAIPFVETPLHIAAAAGHVHFAIQIMRLKPSLALKLNREGLSPVHVALHNNHHNLVRRLVQINGNLVRVKEGREGLTPLHLVCQFDDDDEENFTTLLEFLDTCPDSIGDVNVRNETALHVALRCENITVFQVLLGWLIRNVKKGAEYLERSVMNQIDEDGNTILHISTLMGNTQAVKLLVRCPYMSLNYKNSLNQTALDLAGSSEIKKILFEAGTKPGASIESLNYKEKASQLASLDPRSNFITRLKWNMSGERRDAYLVVMVLVITAIYQTALSPPGGLYQADADSSSSATTTTSLSLNSTVVAFLKPRKRGESVMPAFEFILIQILNSLTLLWTILQSFILVPGGYMALQLLVSLTLFVASYIISILSISPTFAMKVFALICFLAPPIVCALVIVLNVILFKANYELKFHRKLRDCSTLLRIFEFDSI</sequence>
<comment type="subcellular location">
    <subcellularLocation>
        <location evidence="1">Cell membrane</location>
        <topology evidence="1">Peripheral membrane protein</topology>
        <orientation evidence="1">Cytoplasmic side</orientation>
    </subcellularLocation>
</comment>
<keyword evidence="2" id="KW-0040">ANK repeat</keyword>
<feature type="transmembrane region" description="Helical" evidence="3">
    <location>
        <begin position="353"/>
        <end position="376"/>
    </location>
</feature>
<dbReference type="SUPFAM" id="SSF48403">
    <property type="entry name" value="Ankyrin repeat"/>
    <property type="match status" value="1"/>
</dbReference>
<dbReference type="AlphaFoldDB" id="A0A445CWK6"/>
<evidence type="ECO:0000256" key="3">
    <source>
        <dbReference type="SAM" id="Phobius"/>
    </source>
</evidence>
<name>A0A445CWK6_ARAHY</name>
<dbReference type="PANTHER" id="PTHR24128">
    <property type="entry name" value="HOMEOBOX PROTEIN WARIAI"/>
    <property type="match status" value="1"/>
</dbReference>
<dbReference type="EMBL" id="SDMP01000006">
    <property type="protein sequence ID" value="RYR55298.1"/>
    <property type="molecule type" value="Genomic_DNA"/>
</dbReference>
<dbReference type="InterPro" id="IPR002110">
    <property type="entry name" value="Ankyrin_rpt"/>
</dbReference>
<gene>
    <name evidence="4" type="ORF">Ahy_A06g030535</name>
</gene>
<keyword evidence="5" id="KW-1185">Reference proteome</keyword>
<feature type="repeat" description="ANK" evidence="2">
    <location>
        <begin position="73"/>
        <end position="105"/>
    </location>
</feature>
<dbReference type="PANTHER" id="PTHR24128:SF24">
    <property type="entry name" value="ANKYRIN REPEAT PROTEIN"/>
    <property type="match status" value="1"/>
</dbReference>
<dbReference type="PROSITE" id="PS50088">
    <property type="entry name" value="ANK_REPEAT"/>
    <property type="match status" value="1"/>
</dbReference>
<evidence type="ECO:0000313" key="4">
    <source>
        <dbReference type="EMBL" id="RYR55298.1"/>
    </source>
</evidence>
<keyword evidence="3" id="KW-0812">Transmembrane</keyword>
<dbReference type="Gene3D" id="1.25.40.20">
    <property type="entry name" value="Ankyrin repeat-containing domain"/>
    <property type="match status" value="2"/>
</dbReference>
<dbReference type="Proteomes" id="UP000289738">
    <property type="component" value="Chromosome A06"/>
</dbReference>
<dbReference type="Pfam" id="PF12796">
    <property type="entry name" value="Ank_2"/>
    <property type="match status" value="2"/>
</dbReference>
<keyword evidence="3" id="KW-0472">Membrane</keyword>
<accession>A0A445CWK6</accession>
<evidence type="ECO:0000256" key="2">
    <source>
        <dbReference type="PROSITE-ProRule" id="PRU00023"/>
    </source>
</evidence>
<comment type="caution">
    <text evidence="4">The sequence shown here is derived from an EMBL/GenBank/DDBJ whole genome shotgun (WGS) entry which is preliminary data.</text>
</comment>
<feature type="transmembrane region" description="Helical" evidence="3">
    <location>
        <begin position="413"/>
        <end position="437"/>
    </location>
</feature>
<proteinExistence type="predicted"/>
<organism evidence="4 5">
    <name type="scientific">Arachis hypogaea</name>
    <name type="common">Peanut</name>
    <dbReference type="NCBI Taxonomy" id="3818"/>
    <lineage>
        <taxon>Eukaryota</taxon>
        <taxon>Viridiplantae</taxon>
        <taxon>Streptophyta</taxon>
        <taxon>Embryophyta</taxon>
        <taxon>Tracheophyta</taxon>
        <taxon>Spermatophyta</taxon>
        <taxon>Magnoliopsida</taxon>
        <taxon>eudicotyledons</taxon>
        <taxon>Gunneridae</taxon>
        <taxon>Pentapetalae</taxon>
        <taxon>rosids</taxon>
        <taxon>fabids</taxon>
        <taxon>Fabales</taxon>
        <taxon>Fabaceae</taxon>
        <taxon>Papilionoideae</taxon>
        <taxon>50 kb inversion clade</taxon>
        <taxon>dalbergioids sensu lato</taxon>
        <taxon>Dalbergieae</taxon>
        <taxon>Pterocarpus clade</taxon>
        <taxon>Arachis</taxon>
    </lineage>
</organism>
<evidence type="ECO:0000313" key="5">
    <source>
        <dbReference type="Proteomes" id="UP000289738"/>
    </source>
</evidence>
<dbReference type="GO" id="GO:0005886">
    <property type="term" value="C:plasma membrane"/>
    <property type="evidence" value="ECO:0007669"/>
    <property type="project" value="UniProtKB-SubCell"/>
</dbReference>
<dbReference type="PROSITE" id="PS50297">
    <property type="entry name" value="ANK_REP_REGION"/>
    <property type="match status" value="1"/>
</dbReference>
<feature type="transmembrane region" description="Helical" evidence="3">
    <location>
        <begin position="291"/>
        <end position="309"/>
    </location>
</feature>
<feature type="transmembrane region" description="Helical" evidence="3">
    <location>
        <begin position="382"/>
        <end position="401"/>
    </location>
</feature>
<dbReference type="InterPro" id="IPR036770">
    <property type="entry name" value="Ankyrin_rpt-contain_sf"/>
</dbReference>
<reference evidence="4 5" key="1">
    <citation type="submission" date="2019-01" db="EMBL/GenBank/DDBJ databases">
        <title>Sequencing of cultivated peanut Arachis hypogaea provides insights into genome evolution and oil improvement.</title>
        <authorList>
            <person name="Chen X."/>
        </authorList>
    </citation>
    <scope>NUCLEOTIDE SEQUENCE [LARGE SCALE GENOMIC DNA]</scope>
    <source>
        <strain evidence="5">cv. Fuhuasheng</strain>
        <tissue evidence="4">Leaves</tissue>
    </source>
</reference>
<keyword evidence="3" id="KW-1133">Transmembrane helix</keyword>
<evidence type="ECO:0000256" key="1">
    <source>
        <dbReference type="ARBA" id="ARBA00004413"/>
    </source>
</evidence>
<dbReference type="STRING" id="3818.A0A445CWK6"/>
<dbReference type="SMART" id="SM00248">
    <property type="entry name" value="ANK"/>
    <property type="match status" value="5"/>
</dbReference>